<evidence type="ECO:0000256" key="1">
    <source>
        <dbReference type="SAM" id="MobiDB-lite"/>
    </source>
</evidence>
<evidence type="ECO:0000313" key="2">
    <source>
        <dbReference type="EMBL" id="EOI53946.1"/>
    </source>
</evidence>
<dbReference type="EMBL" id="ASWH01000001">
    <property type="protein sequence ID" value="EOW80779.1"/>
    <property type="molecule type" value="Genomic_DNA"/>
</dbReference>
<dbReference type="AlphaFoldDB" id="R2V8E6"/>
<evidence type="ECO:0008006" key="6">
    <source>
        <dbReference type="Google" id="ProtNLM"/>
    </source>
</evidence>
<keyword evidence="5" id="KW-1185">Reference proteome</keyword>
<organism evidence="2 4">
    <name type="scientific">Enterococcus gilvus ATCC BAA-350</name>
    <dbReference type="NCBI Taxonomy" id="1158614"/>
    <lineage>
        <taxon>Bacteria</taxon>
        <taxon>Bacillati</taxon>
        <taxon>Bacillota</taxon>
        <taxon>Bacilli</taxon>
        <taxon>Lactobacillales</taxon>
        <taxon>Enterococcaceae</taxon>
        <taxon>Enterococcus</taxon>
    </lineage>
</organism>
<dbReference type="InterPro" id="IPR021321">
    <property type="entry name" value="DUF2922"/>
</dbReference>
<name>R2V8E6_9ENTE</name>
<evidence type="ECO:0000313" key="3">
    <source>
        <dbReference type="EMBL" id="EOW80779.1"/>
    </source>
</evidence>
<dbReference type="PATRIC" id="fig|1158614.3.peg.3893"/>
<accession>R2V8E6</accession>
<dbReference type="eggNOG" id="ENOG503081K">
    <property type="taxonomic scope" value="Bacteria"/>
</dbReference>
<dbReference type="Pfam" id="PF11148">
    <property type="entry name" value="DUF2922"/>
    <property type="match status" value="1"/>
</dbReference>
<feature type="compositionally biased region" description="Low complexity" evidence="1">
    <location>
        <begin position="140"/>
        <end position="162"/>
    </location>
</feature>
<reference evidence="3 5" key="2">
    <citation type="submission" date="2013-03" db="EMBL/GenBank/DDBJ databases">
        <title>The Genome Sequence of Enterococcus gilvus ATCC BAA-350 (PacBio/Illumina hybrid assembly).</title>
        <authorList>
            <consortium name="The Broad Institute Genomics Platform"/>
            <consortium name="The Broad Institute Genome Sequencing Center for Infectious Disease"/>
            <person name="Earl A."/>
            <person name="Russ C."/>
            <person name="Gilmore M."/>
            <person name="Surin D."/>
            <person name="Walker B."/>
            <person name="Young S."/>
            <person name="Zeng Q."/>
            <person name="Gargeya S."/>
            <person name="Fitzgerald M."/>
            <person name="Haas B."/>
            <person name="Abouelleil A."/>
            <person name="Allen A.W."/>
            <person name="Alvarado L."/>
            <person name="Arachchi H.M."/>
            <person name="Berlin A.M."/>
            <person name="Chapman S.B."/>
            <person name="Gainer-Dewar J."/>
            <person name="Goldberg J."/>
            <person name="Griggs A."/>
            <person name="Gujja S."/>
            <person name="Hansen M."/>
            <person name="Howarth C."/>
            <person name="Imamovic A."/>
            <person name="Ireland A."/>
            <person name="Larimer J."/>
            <person name="McCowan C."/>
            <person name="Murphy C."/>
            <person name="Pearson M."/>
            <person name="Poon T.W."/>
            <person name="Priest M."/>
            <person name="Roberts A."/>
            <person name="Saif S."/>
            <person name="Shea T."/>
            <person name="Sisk P."/>
            <person name="Sykes S."/>
            <person name="Wortman J."/>
            <person name="Nusbaum C."/>
            <person name="Birren B."/>
        </authorList>
    </citation>
    <scope>NUCLEOTIDE SEQUENCE [LARGE SCALE GENOMIC DNA]</scope>
    <source>
        <strain evidence="3 5">ATCC BAA-350</strain>
    </source>
</reference>
<gene>
    <name evidence="3" type="ORF">I592_00063</name>
    <name evidence="2" type="ORF">UKC_03899</name>
</gene>
<feature type="region of interest" description="Disordered" evidence="1">
    <location>
        <begin position="136"/>
        <end position="196"/>
    </location>
</feature>
<sequence>MTNERTDLVTTFADGNGKPFNWRYTDVDTNLSPQEMKAACELLTALDIFEIDGVKQFDTVLTGKLVTKKRVKIFGGENLNEDLNQKPTLEEKTGCFSLPLVERAIETALVPIKTNPQEEFPKVSLAATTAVDQPSLIKKTVPTETQSTSSSEEAVSLHSESVPSSNQAQEPRRKPREKLWKRLIHRKQENVPDQGQ</sequence>
<protein>
    <recommendedName>
        <fullName evidence="6">DUF2922 family protein</fullName>
    </recommendedName>
</protein>
<dbReference type="OrthoDB" id="2194870at2"/>
<evidence type="ECO:0000313" key="5">
    <source>
        <dbReference type="Proteomes" id="UP000014160"/>
    </source>
</evidence>
<dbReference type="EMBL" id="AJDQ01000012">
    <property type="protein sequence ID" value="EOI53946.1"/>
    <property type="molecule type" value="Genomic_DNA"/>
</dbReference>
<proteinExistence type="predicted"/>
<feature type="compositionally biased region" description="Basic residues" evidence="1">
    <location>
        <begin position="173"/>
        <end position="185"/>
    </location>
</feature>
<reference evidence="2 4" key="1">
    <citation type="submission" date="2013-02" db="EMBL/GenBank/DDBJ databases">
        <title>The Genome Sequence of Enterococcus gilvus ATCC BAA-350.</title>
        <authorList>
            <consortium name="The Broad Institute Genome Sequencing Platform"/>
            <consortium name="The Broad Institute Genome Sequencing Center for Infectious Disease"/>
            <person name="Earl A.M."/>
            <person name="Gilmore M.S."/>
            <person name="Lebreton F."/>
            <person name="Walker B."/>
            <person name="Young S.K."/>
            <person name="Zeng Q."/>
            <person name="Gargeya S."/>
            <person name="Fitzgerald M."/>
            <person name="Haas B."/>
            <person name="Abouelleil A."/>
            <person name="Alvarado L."/>
            <person name="Arachchi H.M."/>
            <person name="Berlin A.M."/>
            <person name="Chapman S.B."/>
            <person name="Dewar J."/>
            <person name="Goldberg J."/>
            <person name="Griggs A."/>
            <person name="Gujja S."/>
            <person name="Hansen M."/>
            <person name="Howarth C."/>
            <person name="Imamovic A."/>
            <person name="Larimer J."/>
            <person name="McCowan C."/>
            <person name="Murphy C."/>
            <person name="Neiman D."/>
            <person name="Pearson M."/>
            <person name="Priest M."/>
            <person name="Roberts A."/>
            <person name="Saif S."/>
            <person name="Shea T."/>
            <person name="Sisk P."/>
            <person name="Sykes S."/>
            <person name="Wortman J."/>
            <person name="Nusbaum C."/>
            <person name="Birren B."/>
        </authorList>
    </citation>
    <scope>NUCLEOTIDE SEQUENCE [LARGE SCALE GENOMIC DNA]</scope>
    <source>
        <strain evidence="2 4">ATCC BAA-350</strain>
    </source>
</reference>
<dbReference type="HOGENOM" id="CLU_115338_0_0_9"/>
<dbReference type="RefSeq" id="WP_010782227.1">
    <property type="nucleotide sequence ID" value="NZ_ASWH01000001.1"/>
</dbReference>
<dbReference type="Proteomes" id="UP000014160">
    <property type="component" value="Unassembled WGS sequence"/>
</dbReference>
<comment type="caution">
    <text evidence="2">The sequence shown here is derived from an EMBL/GenBank/DDBJ whole genome shotgun (WGS) entry which is preliminary data.</text>
</comment>
<evidence type="ECO:0000313" key="4">
    <source>
        <dbReference type="Proteomes" id="UP000013750"/>
    </source>
</evidence>
<dbReference type="Proteomes" id="UP000013750">
    <property type="component" value="Unassembled WGS sequence"/>
</dbReference>